<proteinExistence type="inferred from homology"/>
<dbReference type="InterPro" id="IPR000266">
    <property type="entry name" value="Ribosomal_uS17"/>
</dbReference>
<evidence type="ECO:0000256" key="1">
    <source>
        <dbReference type="ARBA" id="ARBA00010254"/>
    </source>
</evidence>
<name>A0A1F5X074_9BACT</name>
<dbReference type="CDD" id="cd00364">
    <property type="entry name" value="Ribosomal_uS17"/>
    <property type="match status" value="1"/>
</dbReference>
<dbReference type="AlphaFoldDB" id="A0A1F5X074"/>
<evidence type="ECO:0000256" key="3">
    <source>
        <dbReference type="ARBA" id="ARBA00023274"/>
    </source>
</evidence>
<organism evidence="4 5">
    <name type="scientific">Candidatus Giovannonibacteria bacterium RIFCSPLOWO2_01_FULL_45_34</name>
    <dbReference type="NCBI Taxonomy" id="1798351"/>
    <lineage>
        <taxon>Bacteria</taxon>
        <taxon>Candidatus Giovannoniibacteriota</taxon>
    </lineage>
</organism>
<keyword evidence="3" id="KW-0687">Ribonucleoprotein</keyword>
<dbReference type="GO" id="GO:0003735">
    <property type="term" value="F:structural constituent of ribosome"/>
    <property type="evidence" value="ECO:0007669"/>
    <property type="project" value="InterPro"/>
</dbReference>
<sequence length="75" mass="8447">MAQILKGKIVSNKMQSTAVVEVTRLKRHPVYGKQRKVSDRYKAHVSEVIPEGTIVEIKACRPRSGGKKWEVVKTS</sequence>
<gene>
    <name evidence="4" type="ORF">A2930_02345</name>
</gene>
<comment type="similarity">
    <text evidence="1">Belongs to the universal ribosomal protein uS17 family.</text>
</comment>
<dbReference type="GO" id="GO:0022627">
    <property type="term" value="C:cytosolic small ribosomal subunit"/>
    <property type="evidence" value="ECO:0007669"/>
    <property type="project" value="TreeGrafter"/>
</dbReference>
<dbReference type="GO" id="GO:0006412">
    <property type="term" value="P:translation"/>
    <property type="evidence" value="ECO:0007669"/>
    <property type="project" value="InterPro"/>
</dbReference>
<comment type="caution">
    <text evidence="4">The sequence shown here is derived from an EMBL/GenBank/DDBJ whole genome shotgun (WGS) entry which is preliminary data.</text>
</comment>
<reference evidence="4 5" key="1">
    <citation type="journal article" date="2016" name="Nat. Commun.">
        <title>Thousands of microbial genomes shed light on interconnected biogeochemical processes in an aquifer system.</title>
        <authorList>
            <person name="Anantharaman K."/>
            <person name="Brown C.T."/>
            <person name="Hug L.A."/>
            <person name="Sharon I."/>
            <person name="Castelle C.J."/>
            <person name="Probst A.J."/>
            <person name="Thomas B.C."/>
            <person name="Singh A."/>
            <person name="Wilkins M.J."/>
            <person name="Karaoz U."/>
            <person name="Brodie E.L."/>
            <person name="Williams K.H."/>
            <person name="Hubbard S.S."/>
            <person name="Banfield J.F."/>
        </authorList>
    </citation>
    <scope>NUCLEOTIDE SEQUENCE [LARGE SCALE GENOMIC DNA]</scope>
</reference>
<dbReference type="InterPro" id="IPR012340">
    <property type="entry name" value="NA-bd_OB-fold"/>
</dbReference>
<evidence type="ECO:0000313" key="4">
    <source>
        <dbReference type="EMBL" id="OGF81279.1"/>
    </source>
</evidence>
<dbReference type="EMBL" id="MFID01000014">
    <property type="protein sequence ID" value="OGF81279.1"/>
    <property type="molecule type" value="Genomic_DNA"/>
</dbReference>
<dbReference type="STRING" id="1798351.A2930_02345"/>
<protein>
    <submittedName>
        <fullName evidence="4">30S ribosomal protein S17</fullName>
    </submittedName>
</protein>
<dbReference type="PANTHER" id="PTHR10744">
    <property type="entry name" value="40S RIBOSOMAL PROTEIN S11 FAMILY MEMBER"/>
    <property type="match status" value="1"/>
</dbReference>
<dbReference type="Gene3D" id="2.40.50.140">
    <property type="entry name" value="Nucleic acid-binding proteins"/>
    <property type="match status" value="1"/>
</dbReference>
<evidence type="ECO:0000256" key="2">
    <source>
        <dbReference type="ARBA" id="ARBA00022980"/>
    </source>
</evidence>
<evidence type="ECO:0000313" key="5">
    <source>
        <dbReference type="Proteomes" id="UP000178114"/>
    </source>
</evidence>
<dbReference type="Proteomes" id="UP000178114">
    <property type="component" value="Unassembled WGS sequence"/>
</dbReference>
<keyword evidence="2 4" id="KW-0689">Ribosomal protein</keyword>
<dbReference type="Pfam" id="PF00366">
    <property type="entry name" value="Ribosomal_S17"/>
    <property type="match status" value="1"/>
</dbReference>
<dbReference type="PRINTS" id="PR00973">
    <property type="entry name" value="RIBOSOMALS17"/>
</dbReference>
<accession>A0A1F5X074</accession>
<dbReference type="PANTHER" id="PTHR10744:SF1">
    <property type="entry name" value="SMALL RIBOSOMAL SUBUNIT PROTEIN US17M"/>
    <property type="match status" value="1"/>
</dbReference>
<dbReference type="SUPFAM" id="SSF50249">
    <property type="entry name" value="Nucleic acid-binding proteins"/>
    <property type="match status" value="1"/>
</dbReference>